<dbReference type="AlphaFoldDB" id="A0A921YP52"/>
<dbReference type="PANTHER" id="PTHR12993:SF11">
    <property type="entry name" value="N-ACETYLGLUCOSAMINYL-PHOSPHATIDYLINOSITOL DE-N-ACETYLASE"/>
    <property type="match status" value="1"/>
</dbReference>
<dbReference type="InterPro" id="IPR024078">
    <property type="entry name" value="LmbE-like_dom_sf"/>
</dbReference>
<evidence type="ECO:0000256" key="2">
    <source>
        <dbReference type="ARBA" id="ARBA00012176"/>
    </source>
</evidence>
<accession>A0A921YP52</accession>
<dbReference type="EC" id="3.5.1.89" evidence="2"/>
<dbReference type="Gene3D" id="3.40.50.10320">
    <property type="entry name" value="LmbE-like"/>
    <property type="match status" value="1"/>
</dbReference>
<evidence type="ECO:0000256" key="1">
    <source>
        <dbReference type="ARBA" id="ARBA00006066"/>
    </source>
</evidence>
<comment type="similarity">
    <text evidence="1">Belongs to the PIGL family.</text>
</comment>
<dbReference type="GO" id="GO:0005783">
    <property type="term" value="C:endoplasmic reticulum"/>
    <property type="evidence" value="ECO:0007669"/>
    <property type="project" value="TreeGrafter"/>
</dbReference>
<comment type="caution">
    <text evidence="4">The sequence shown here is derived from an EMBL/GenBank/DDBJ whole genome shotgun (WGS) entry which is preliminary data.</text>
</comment>
<protein>
    <recommendedName>
        <fullName evidence="2">N-acetylglucosaminylphosphatidylinositol deacetylase</fullName>
        <ecNumber evidence="2">3.5.1.89</ecNumber>
    </recommendedName>
</protein>
<keyword evidence="3" id="KW-0812">Transmembrane</keyword>
<dbReference type="SUPFAM" id="SSF102588">
    <property type="entry name" value="LmbE-like"/>
    <property type="match status" value="1"/>
</dbReference>
<evidence type="ECO:0000313" key="4">
    <source>
        <dbReference type="EMBL" id="KAG6442991.1"/>
    </source>
</evidence>
<sequence length="291" mass="34311">MLLTDFPYDLEFLYNFYLKFVAESLLYFRNFALYICLWVLWYLLVCCVVYRRYARRLPTRTRGALGARRVLVVIAHPDDECMFFGPTIFRLCEQGTDVHILCLSTGNYEGKGNIRRKELWDACHILGVPDENICIISDTRLQDNPKINWPVPVVAKLIHHQIEALDIDTLVTFDRGGVSSHANHSAVFYAVAYIFVEKIMPTRCAVYTLDSVNILRKYLGFLDLPLSFVLSSKRYFLRWTESRRVVRAMKRHRSQMIWFRYLYVMFSRYMVINTLRRISLADIELELEVDD</sequence>
<name>A0A921YP52_MANSE</name>
<dbReference type="GO" id="GO:0000225">
    <property type="term" value="F:N-acetylglucosaminylphosphatidylinositol deacetylase activity"/>
    <property type="evidence" value="ECO:0007669"/>
    <property type="project" value="UniProtKB-EC"/>
</dbReference>
<reference evidence="4" key="1">
    <citation type="journal article" date="2016" name="Insect Biochem. Mol. Biol.">
        <title>Multifaceted biological insights from a draft genome sequence of the tobacco hornworm moth, Manduca sexta.</title>
        <authorList>
            <person name="Kanost M.R."/>
            <person name="Arrese E.L."/>
            <person name="Cao X."/>
            <person name="Chen Y.R."/>
            <person name="Chellapilla S."/>
            <person name="Goldsmith M.R."/>
            <person name="Grosse-Wilde E."/>
            <person name="Heckel D.G."/>
            <person name="Herndon N."/>
            <person name="Jiang H."/>
            <person name="Papanicolaou A."/>
            <person name="Qu J."/>
            <person name="Soulages J.L."/>
            <person name="Vogel H."/>
            <person name="Walters J."/>
            <person name="Waterhouse R.M."/>
            <person name="Ahn S.J."/>
            <person name="Almeida F.C."/>
            <person name="An C."/>
            <person name="Aqrawi P."/>
            <person name="Bretschneider A."/>
            <person name="Bryant W.B."/>
            <person name="Bucks S."/>
            <person name="Chao H."/>
            <person name="Chevignon G."/>
            <person name="Christen J.M."/>
            <person name="Clarke D.F."/>
            <person name="Dittmer N.T."/>
            <person name="Ferguson L.C.F."/>
            <person name="Garavelou S."/>
            <person name="Gordon K.H.J."/>
            <person name="Gunaratna R.T."/>
            <person name="Han Y."/>
            <person name="Hauser F."/>
            <person name="He Y."/>
            <person name="Heidel-Fischer H."/>
            <person name="Hirsh A."/>
            <person name="Hu Y."/>
            <person name="Jiang H."/>
            <person name="Kalra D."/>
            <person name="Klinner C."/>
            <person name="Konig C."/>
            <person name="Kovar C."/>
            <person name="Kroll A.R."/>
            <person name="Kuwar S.S."/>
            <person name="Lee S.L."/>
            <person name="Lehman R."/>
            <person name="Li K."/>
            <person name="Li Z."/>
            <person name="Liang H."/>
            <person name="Lovelace S."/>
            <person name="Lu Z."/>
            <person name="Mansfield J.H."/>
            <person name="McCulloch K.J."/>
            <person name="Mathew T."/>
            <person name="Morton B."/>
            <person name="Muzny D.M."/>
            <person name="Neunemann D."/>
            <person name="Ongeri F."/>
            <person name="Pauchet Y."/>
            <person name="Pu L.L."/>
            <person name="Pyrousis I."/>
            <person name="Rao X.J."/>
            <person name="Redding A."/>
            <person name="Roesel C."/>
            <person name="Sanchez-Gracia A."/>
            <person name="Schaack S."/>
            <person name="Shukla A."/>
            <person name="Tetreau G."/>
            <person name="Wang Y."/>
            <person name="Xiong G.H."/>
            <person name="Traut W."/>
            <person name="Walsh T.K."/>
            <person name="Worley K.C."/>
            <person name="Wu D."/>
            <person name="Wu W."/>
            <person name="Wu Y.Q."/>
            <person name="Zhang X."/>
            <person name="Zou Z."/>
            <person name="Zucker H."/>
            <person name="Briscoe A.D."/>
            <person name="Burmester T."/>
            <person name="Clem R.J."/>
            <person name="Feyereisen R."/>
            <person name="Grimmelikhuijzen C.J.P."/>
            <person name="Hamodrakas S.J."/>
            <person name="Hansson B.S."/>
            <person name="Huguet E."/>
            <person name="Jermiin L.S."/>
            <person name="Lan Q."/>
            <person name="Lehman H.K."/>
            <person name="Lorenzen M."/>
            <person name="Merzendorfer H."/>
            <person name="Michalopoulos I."/>
            <person name="Morton D.B."/>
            <person name="Muthukrishnan S."/>
            <person name="Oakeshott J.G."/>
            <person name="Palmer W."/>
            <person name="Park Y."/>
            <person name="Passarelli A.L."/>
            <person name="Rozas J."/>
            <person name="Schwartz L.M."/>
            <person name="Smith W."/>
            <person name="Southgate A."/>
            <person name="Vilcinskas A."/>
            <person name="Vogt R."/>
            <person name="Wang P."/>
            <person name="Werren J."/>
            <person name="Yu X.Q."/>
            <person name="Zhou J.J."/>
            <person name="Brown S.J."/>
            <person name="Scherer S.E."/>
            <person name="Richards S."/>
            <person name="Blissard G.W."/>
        </authorList>
    </citation>
    <scope>NUCLEOTIDE SEQUENCE</scope>
</reference>
<keyword evidence="5" id="KW-1185">Reference proteome</keyword>
<dbReference type="InterPro" id="IPR003737">
    <property type="entry name" value="GlcNAc_PI_deacetylase-related"/>
</dbReference>
<keyword evidence="3" id="KW-1133">Transmembrane helix</keyword>
<dbReference type="Proteomes" id="UP000791440">
    <property type="component" value="Unassembled WGS sequence"/>
</dbReference>
<evidence type="ECO:0000256" key="3">
    <source>
        <dbReference type="SAM" id="Phobius"/>
    </source>
</evidence>
<feature type="transmembrane region" description="Helical" evidence="3">
    <location>
        <begin position="31"/>
        <end position="50"/>
    </location>
</feature>
<dbReference type="PANTHER" id="PTHR12993">
    <property type="entry name" value="N-ACETYLGLUCOSAMINYL-PHOSPHATIDYLINOSITOL DE-N-ACETYLASE-RELATED"/>
    <property type="match status" value="1"/>
</dbReference>
<organism evidence="4 5">
    <name type="scientific">Manduca sexta</name>
    <name type="common">Tobacco hawkmoth</name>
    <name type="synonym">Tobacco hornworm</name>
    <dbReference type="NCBI Taxonomy" id="7130"/>
    <lineage>
        <taxon>Eukaryota</taxon>
        <taxon>Metazoa</taxon>
        <taxon>Ecdysozoa</taxon>
        <taxon>Arthropoda</taxon>
        <taxon>Hexapoda</taxon>
        <taxon>Insecta</taxon>
        <taxon>Pterygota</taxon>
        <taxon>Neoptera</taxon>
        <taxon>Endopterygota</taxon>
        <taxon>Lepidoptera</taxon>
        <taxon>Glossata</taxon>
        <taxon>Ditrysia</taxon>
        <taxon>Bombycoidea</taxon>
        <taxon>Sphingidae</taxon>
        <taxon>Sphinginae</taxon>
        <taxon>Sphingini</taxon>
        <taxon>Manduca</taxon>
    </lineage>
</organism>
<feature type="transmembrane region" description="Helical" evidence="3">
    <location>
        <begin position="257"/>
        <end position="275"/>
    </location>
</feature>
<dbReference type="Pfam" id="PF02585">
    <property type="entry name" value="PIG-L"/>
    <property type="match status" value="1"/>
</dbReference>
<evidence type="ECO:0000313" key="5">
    <source>
        <dbReference type="Proteomes" id="UP000791440"/>
    </source>
</evidence>
<keyword evidence="3" id="KW-0472">Membrane</keyword>
<reference evidence="4" key="2">
    <citation type="submission" date="2020-12" db="EMBL/GenBank/DDBJ databases">
        <authorList>
            <person name="Kanost M."/>
        </authorList>
    </citation>
    <scope>NUCLEOTIDE SEQUENCE</scope>
</reference>
<proteinExistence type="inferred from homology"/>
<gene>
    <name evidence="4" type="ORF">O3G_MSEX002667</name>
</gene>
<dbReference type="EMBL" id="JH668299">
    <property type="protein sequence ID" value="KAG6442991.1"/>
    <property type="molecule type" value="Genomic_DNA"/>
</dbReference>